<organism evidence="8 9">
    <name type="scientific">Neodiprion lecontei</name>
    <name type="common">Redheaded pine sawfly</name>
    <dbReference type="NCBI Taxonomy" id="441921"/>
    <lineage>
        <taxon>Eukaryota</taxon>
        <taxon>Metazoa</taxon>
        <taxon>Ecdysozoa</taxon>
        <taxon>Arthropoda</taxon>
        <taxon>Hexapoda</taxon>
        <taxon>Insecta</taxon>
        <taxon>Pterygota</taxon>
        <taxon>Neoptera</taxon>
        <taxon>Endopterygota</taxon>
        <taxon>Hymenoptera</taxon>
        <taxon>Tenthredinoidea</taxon>
        <taxon>Diprionidae</taxon>
        <taxon>Diprioninae</taxon>
        <taxon>Neodiprion</taxon>
    </lineage>
</organism>
<dbReference type="Pfam" id="PF04515">
    <property type="entry name" value="Choline_transpo"/>
    <property type="match status" value="1"/>
</dbReference>
<evidence type="ECO:0000256" key="6">
    <source>
        <dbReference type="RuleBase" id="RU368066"/>
    </source>
</evidence>
<evidence type="ECO:0000256" key="7">
    <source>
        <dbReference type="SAM" id="MobiDB-lite"/>
    </source>
</evidence>
<gene>
    <name evidence="9" type="primary">LOC107218439</name>
</gene>
<proteinExistence type="inferred from homology"/>
<feature type="transmembrane region" description="Helical" evidence="6">
    <location>
        <begin position="573"/>
        <end position="594"/>
    </location>
</feature>
<feature type="transmembrane region" description="Helical" evidence="6">
    <location>
        <begin position="471"/>
        <end position="493"/>
    </location>
</feature>
<keyword evidence="3 6" id="KW-0812">Transmembrane</keyword>
<keyword evidence="5 6" id="KW-0472">Membrane</keyword>
<evidence type="ECO:0000256" key="2">
    <source>
        <dbReference type="ARBA" id="ARBA00007168"/>
    </source>
</evidence>
<keyword evidence="8" id="KW-1185">Reference proteome</keyword>
<evidence type="ECO:0000313" key="9">
    <source>
        <dbReference type="RefSeq" id="XP_046593410.1"/>
    </source>
</evidence>
<dbReference type="InterPro" id="IPR007603">
    <property type="entry name" value="Choline_transptr-like"/>
</dbReference>
<dbReference type="PANTHER" id="PTHR12385">
    <property type="entry name" value="CHOLINE TRANSPORTER-LIKE (SLC FAMILY 44)"/>
    <property type="match status" value="1"/>
</dbReference>
<evidence type="ECO:0000256" key="5">
    <source>
        <dbReference type="ARBA" id="ARBA00023136"/>
    </source>
</evidence>
<name>A0ABM3FZG5_NEOLC</name>
<feature type="transmembrane region" description="Helical" evidence="6">
    <location>
        <begin position="208"/>
        <end position="229"/>
    </location>
</feature>
<dbReference type="RefSeq" id="XP_046593410.1">
    <property type="nucleotide sequence ID" value="XM_046737454.1"/>
</dbReference>
<evidence type="ECO:0000256" key="3">
    <source>
        <dbReference type="ARBA" id="ARBA00022692"/>
    </source>
</evidence>
<evidence type="ECO:0000313" key="8">
    <source>
        <dbReference type="Proteomes" id="UP000829291"/>
    </source>
</evidence>
<sequence length="677" mass="75882">MSCCCGDDEDERPEPTRVRGCTDIFWLCLFILFWFLMILIAAFALVYGNPIRLINGFDSFDNTCGVKNNKKFGNMELSGQDTSDKPYLFFLDVANLKDSLKICVKECPDRNMETMEQVCQFYKDTGSQLCHDRPGSKFSACTSQNSKDKTGACPVLPVYNSTVILNRCIPRAIGKVAETIASNVYGLINSWDAIEQILGDLYKTWREIVALSFLAFVLSLFMIAIFHLLASIVSWIVMILVTVSCIGGTGLLWWTYIRIKIRLDETNPNELLEESVRNGKAFLIYSIVATILTIILLFLLCFLRHRISIMAQLFKESAKCLAELPGLFFQPLLTFLSLLVFFAFWITIVLCLATANYPGIKKVPMLMKDQVTDEVTLTTSSGRNDSINYKSPQGILLTVRTFLAFTLVEYVDSTWVKYMWWVYIIGLIWISEFIIACQNMVIAGAVAHWYFRGKDASLSPVCSSMGKLVSYHLGSVACGSLLITIFKVPRLILTYLHAKFEKTKETSPCAQCGLKCCICCFYCLEKFIRYMNHNAYTVIAIEGTHFCNAARIAFTTLVSNALQIAVINGIGDFILFLGKCFVTAATGSVGLLFLRQDPTLHFYAAPIFVICVFAFFIAHSVISLYETVIDTLFLCICEDKNLHGENGKWRQSALANVGSANPSTNGQQSLELSPINQ</sequence>
<evidence type="ECO:0000256" key="1">
    <source>
        <dbReference type="ARBA" id="ARBA00004141"/>
    </source>
</evidence>
<feature type="transmembrane region" description="Helical" evidence="6">
    <location>
        <begin position="235"/>
        <end position="254"/>
    </location>
</feature>
<feature type="region of interest" description="Disordered" evidence="7">
    <location>
        <begin position="658"/>
        <end position="677"/>
    </location>
</feature>
<comment type="similarity">
    <text evidence="2 6">Belongs to the CTL (choline transporter-like) family.</text>
</comment>
<accession>A0ABM3FZG5</accession>
<reference evidence="9" key="1">
    <citation type="submission" date="2025-08" db="UniProtKB">
        <authorList>
            <consortium name="RefSeq"/>
        </authorList>
    </citation>
    <scope>IDENTIFICATION</scope>
    <source>
        <tissue evidence="9">Thorax and Abdomen</tissue>
    </source>
</reference>
<feature type="transmembrane region" description="Helical" evidence="6">
    <location>
        <begin position="327"/>
        <end position="355"/>
    </location>
</feature>
<feature type="transmembrane region" description="Helical" evidence="6">
    <location>
        <begin position="282"/>
        <end position="307"/>
    </location>
</feature>
<feature type="transmembrane region" description="Helical" evidence="6">
    <location>
        <begin position="600"/>
        <end position="622"/>
    </location>
</feature>
<feature type="transmembrane region" description="Helical" evidence="6">
    <location>
        <begin position="420"/>
        <end position="451"/>
    </location>
</feature>
<comment type="subcellular location">
    <subcellularLocation>
        <location evidence="6">Cell membrane</location>
        <topology evidence="6">Multi-pass membrane protein</topology>
    </subcellularLocation>
    <subcellularLocation>
        <location evidence="1">Membrane</location>
        <topology evidence="1">Multi-pass membrane protein</topology>
    </subcellularLocation>
</comment>
<feature type="transmembrane region" description="Helical" evidence="6">
    <location>
        <begin position="24"/>
        <end position="47"/>
    </location>
</feature>
<protein>
    <recommendedName>
        <fullName evidence="6">Choline transporter-like protein</fullName>
    </recommendedName>
</protein>
<dbReference type="Proteomes" id="UP000829291">
    <property type="component" value="Chromosome 4"/>
</dbReference>
<keyword evidence="4 6" id="KW-1133">Transmembrane helix</keyword>
<dbReference type="GeneID" id="107218439"/>
<evidence type="ECO:0000256" key="4">
    <source>
        <dbReference type="ARBA" id="ARBA00022989"/>
    </source>
</evidence>
<comment type="function">
    <text evidence="6">Choline transporter.</text>
</comment>
<dbReference type="PANTHER" id="PTHR12385:SF12">
    <property type="entry name" value="CHOLINE TRANSPORTER-LIKE PROTEIN"/>
    <property type="match status" value="1"/>
</dbReference>